<dbReference type="AlphaFoldDB" id="A0AAD7WNE2"/>
<keyword evidence="3" id="KW-1185">Reference proteome</keyword>
<feature type="region of interest" description="Disordered" evidence="1">
    <location>
        <begin position="54"/>
        <end position="83"/>
    </location>
</feature>
<sequence>MRLYIQPWVCETADWVSPLSVSLQDRSLRKAPRRDRGRDETAFRRYVARLQGEGAANDGGDLGRRGQRRRAGRGRGDGVGHVSVRGHAQDGCLRGSGITPVNNGWCSGKRPAALEGRGARLCHFGPNETSHTTQPWLQKKDKETRKALSG</sequence>
<comment type="caution">
    <text evidence="2">The sequence shown here is derived from an EMBL/GenBank/DDBJ whole genome shotgun (WGS) entry which is preliminary data.</text>
</comment>
<gene>
    <name evidence="2" type="ORF">AAFF_G00352530</name>
</gene>
<evidence type="ECO:0000313" key="2">
    <source>
        <dbReference type="EMBL" id="KAJ8403481.1"/>
    </source>
</evidence>
<dbReference type="EMBL" id="JAINUG010000058">
    <property type="protein sequence ID" value="KAJ8403481.1"/>
    <property type="molecule type" value="Genomic_DNA"/>
</dbReference>
<feature type="compositionally biased region" description="Polar residues" evidence="1">
    <location>
        <begin position="127"/>
        <end position="136"/>
    </location>
</feature>
<proteinExistence type="predicted"/>
<dbReference type="Proteomes" id="UP001221898">
    <property type="component" value="Unassembled WGS sequence"/>
</dbReference>
<feature type="compositionally biased region" description="Basic and acidic residues" evidence="1">
    <location>
        <begin position="138"/>
        <end position="150"/>
    </location>
</feature>
<organism evidence="2 3">
    <name type="scientific">Aldrovandia affinis</name>
    <dbReference type="NCBI Taxonomy" id="143900"/>
    <lineage>
        <taxon>Eukaryota</taxon>
        <taxon>Metazoa</taxon>
        <taxon>Chordata</taxon>
        <taxon>Craniata</taxon>
        <taxon>Vertebrata</taxon>
        <taxon>Euteleostomi</taxon>
        <taxon>Actinopterygii</taxon>
        <taxon>Neopterygii</taxon>
        <taxon>Teleostei</taxon>
        <taxon>Notacanthiformes</taxon>
        <taxon>Halosauridae</taxon>
        <taxon>Aldrovandia</taxon>
    </lineage>
</organism>
<evidence type="ECO:0000256" key="1">
    <source>
        <dbReference type="SAM" id="MobiDB-lite"/>
    </source>
</evidence>
<evidence type="ECO:0000313" key="3">
    <source>
        <dbReference type="Proteomes" id="UP001221898"/>
    </source>
</evidence>
<feature type="region of interest" description="Disordered" evidence="1">
    <location>
        <begin position="124"/>
        <end position="150"/>
    </location>
</feature>
<accession>A0AAD7WNE2</accession>
<protein>
    <submittedName>
        <fullName evidence="2">Uncharacterized protein</fullName>
    </submittedName>
</protein>
<name>A0AAD7WNE2_9TELE</name>
<reference evidence="2" key="1">
    <citation type="journal article" date="2023" name="Science">
        <title>Genome structures resolve the early diversification of teleost fishes.</title>
        <authorList>
            <person name="Parey E."/>
            <person name="Louis A."/>
            <person name="Montfort J."/>
            <person name="Bouchez O."/>
            <person name="Roques C."/>
            <person name="Iampietro C."/>
            <person name="Lluch J."/>
            <person name="Castinel A."/>
            <person name="Donnadieu C."/>
            <person name="Desvignes T."/>
            <person name="Floi Bucao C."/>
            <person name="Jouanno E."/>
            <person name="Wen M."/>
            <person name="Mejri S."/>
            <person name="Dirks R."/>
            <person name="Jansen H."/>
            <person name="Henkel C."/>
            <person name="Chen W.J."/>
            <person name="Zahm M."/>
            <person name="Cabau C."/>
            <person name="Klopp C."/>
            <person name="Thompson A.W."/>
            <person name="Robinson-Rechavi M."/>
            <person name="Braasch I."/>
            <person name="Lecointre G."/>
            <person name="Bobe J."/>
            <person name="Postlethwait J.H."/>
            <person name="Berthelot C."/>
            <person name="Roest Crollius H."/>
            <person name="Guiguen Y."/>
        </authorList>
    </citation>
    <scope>NUCLEOTIDE SEQUENCE</scope>
    <source>
        <strain evidence="2">NC1722</strain>
    </source>
</reference>